<sequence>MTQLSLFDHSMRWNSRRASYRPSQEPIDPSQFSVAPVGDAIARDFVIRHHYSGSYPAAVAAYGMFQRIAAFQEELVGVAVFSVPMQPKAAAAYGAPADAKFCELGRFVLKDHVAGNGKRGSSGAPLGCWQKTNSGLTEGRTTICACPTAIRFLGRMPREI</sequence>
<keyword evidence="2" id="KW-1185">Reference proteome</keyword>
<evidence type="ECO:0000313" key="1">
    <source>
        <dbReference type="EMBL" id="EIM28566.1"/>
    </source>
</evidence>
<dbReference type="Proteomes" id="UP000003947">
    <property type="component" value="Unassembled WGS sequence"/>
</dbReference>
<dbReference type="HOGENOM" id="CLU_1650194_0_0_5"/>
<accession>I4YX74</accession>
<dbReference type="Pfam" id="PF25680">
    <property type="entry name" value="Mom"/>
    <property type="match status" value="1"/>
</dbReference>
<name>I4YX74_9HYPH</name>
<gene>
    <name evidence="1" type="ORF">MicloDRAFT_00027040</name>
</gene>
<dbReference type="InterPro" id="IPR057895">
    <property type="entry name" value="Mom"/>
</dbReference>
<proteinExistence type="predicted"/>
<dbReference type="eggNOG" id="ENOG5033C9W">
    <property type="taxonomic scope" value="Bacteria"/>
</dbReference>
<dbReference type="PATRIC" id="fig|864069.3.peg.2924"/>
<dbReference type="STRING" id="864069.MicloDRAFT_00027040"/>
<dbReference type="AlphaFoldDB" id="I4YX74"/>
<protein>
    <submittedName>
        <fullName evidence="1">Uncharacterized protein</fullName>
    </submittedName>
</protein>
<organism evidence="1 2">
    <name type="scientific">Microvirga lotononidis</name>
    <dbReference type="NCBI Taxonomy" id="864069"/>
    <lineage>
        <taxon>Bacteria</taxon>
        <taxon>Pseudomonadati</taxon>
        <taxon>Pseudomonadota</taxon>
        <taxon>Alphaproteobacteria</taxon>
        <taxon>Hyphomicrobiales</taxon>
        <taxon>Methylobacteriaceae</taxon>
        <taxon>Microvirga</taxon>
    </lineage>
</organism>
<evidence type="ECO:0000313" key="2">
    <source>
        <dbReference type="Proteomes" id="UP000003947"/>
    </source>
</evidence>
<dbReference type="EMBL" id="JH660644">
    <property type="protein sequence ID" value="EIM28566.1"/>
    <property type="molecule type" value="Genomic_DNA"/>
</dbReference>
<reference evidence="1 2" key="1">
    <citation type="submission" date="2012-02" db="EMBL/GenBank/DDBJ databases">
        <title>Improved High-Quality Draft sequence of Microvirga sp. WSM3557.</title>
        <authorList>
            <consortium name="US DOE Joint Genome Institute"/>
            <person name="Lucas S."/>
            <person name="Han J."/>
            <person name="Lapidus A."/>
            <person name="Cheng J.-F."/>
            <person name="Goodwin L."/>
            <person name="Pitluck S."/>
            <person name="Peters L."/>
            <person name="Zhang X."/>
            <person name="Detter J.C."/>
            <person name="Han C."/>
            <person name="Tapia R."/>
            <person name="Land M."/>
            <person name="Hauser L."/>
            <person name="Kyrpides N."/>
            <person name="Ivanova N."/>
            <person name="Pagani I."/>
            <person name="Brau L."/>
            <person name="Yates R."/>
            <person name="O'Hara G."/>
            <person name="Rui T."/>
            <person name="Howieson J."/>
            <person name="Reeve W."/>
            <person name="Woyke T."/>
        </authorList>
    </citation>
    <scope>NUCLEOTIDE SEQUENCE [LARGE SCALE GENOMIC DNA]</scope>
    <source>
        <strain evidence="1 2">WSM3557</strain>
    </source>
</reference>